<evidence type="ECO:0000256" key="1">
    <source>
        <dbReference type="SAM" id="MobiDB-lite"/>
    </source>
</evidence>
<protein>
    <submittedName>
        <fullName evidence="2">Uncharacterized protein</fullName>
    </submittedName>
</protein>
<proteinExistence type="predicted"/>
<gene>
    <name evidence="2" type="ordered locus">Dsui_1484</name>
</gene>
<dbReference type="HOGENOM" id="CLU_3076342_0_0_4"/>
<feature type="compositionally biased region" description="Basic and acidic residues" evidence="1">
    <location>
        <begin position="1"/>
        <end position="12"/>
    </location>
</feature>
<evidence type="ECO:0000313" key="2">
    <source>
        <dbReference type="EMBL" id="AEV25877.1"/>
    </source>
</evidence>
<reference evidence="2 3" key="1">
    <citation type="journal article" date="2012" name="J. Bacteriol.">
        <title>Complete genome sequence of the anaerobic perchlorate-reducing bacterium Azospira suillum strain PS.</title>
        <authorList>
            <person name="Byrne-Bailey K.G."/>
            <person name="Coates J.D."/>
        </authorList>
    </citation>
    <scope>NUCLEOTIDE SEQUENCE [LARGE SCALE GENOMIC DNA]</scope>
    <source>
        <strain evidence="3">ATCC BAA-33 / DSM 13638 / PS</strain>
    </source>
</reference>
<dbReference type="KEGG" id="dsu:Dsui_1484"/>
<dbReference type="AlphaFoldDB" id="G8QNN2"/>
<sequence>MSSKKPTNEHTSARVASTAAKLLSNPRTPASVKSVAASALTQKASSSKAKGK</sequence>
<dbReference type="RefSeq" id="WP_014236578.1">
    <property type="nucleotide sequence ID" value="NC_016616.1"/>
</dbReference>
<evidence type="ECO:0000313" key="3">
    <source>
        <dbReference type="Proteomes" id="UP000005633"/>
    </source>
</evidence>
<feature type="region of interest" description="Disordered" evidence="1">
    <location>
        <begin position="1"/>
        <end position="52"/>
    </location>
</feature>
<dbReference type="Proteomes" id="UP000005633">
    <property type="component" value="Chromosome"/>
</dbReference>
<dbReference type="EMBL" id="CP003153">
    <property type="protein sequence ID" value="AEV25877.1"/>
    <property type="molecule type" value="Genomic_DNA"/>
</dbReference>
<name>G8QNN2_AZOOP</name>
<feature type="compositionally biased region" description="Polar residues" evidence="1">
    <location>
        <begin position="39"/>
        <end position="52"/>
    </location>
</feature>
<accession>G8QNN2</accession>
<organism evidence="2 3">
    <name type="scientific">Azospira oryzae (strain ATCC BAA-33 / DSM 13638 / PS)</name>
    <name type="common">Dechlorosoma suillum</name>
    <dbReference type="NCBI Taxonomy" id="640081"/>
    <lineage>
        <taxon>Bacteria</taxon>
        <taxon>Pseudomonadati</taxon>
        <taxon>Pseudomonadota</taxon>
        <taxon>Betaproteobacteria</taxon>
        <taxon>Rhodocyclales</taxon>
        <taxon>Rhodocyclaceae</taxon>
        <taxon>Azospira</taxon>
    </lineage>
</organism>